<reference evidence="1 2" key="1">
    <citation type="journal article" date="2024" name="Nat. Commun.">
        <title>Phylogenomics reveals the evolutionary origins of lichenization in chlorophyte algae.</title>
        <authorList>
            <person name="Puginier C."/>
            <person name="Libourel C."/>
            <person name="Otte J."/>
            <person name="Skaloud P."/>
            <person name="Haon M."/>
            <person name="Grisel S."/>
            <person name="Petersen M."/>
            <person name="Berrin J.G."/>
            <person name="Delaux P.M."/>
            <person name="Dal Grande F."/>
            <person name="Keller J."/>
        </authorList>
    </citation>
    <scope>NUCLEOTIDE SEQUENCE [LARGE SCALE GENOMIC DNA]</scope>
    <source>
        <strain evidence="1 2">SAG 2036</strain>
    </source>
</reference>
<comment type="caution">
    <text evidence="1">The sequence shown here is derived from an EMBL/GenBank/DDBJ whole genome shotgun (WGS) entry which is preliminary data.</text>
</comment>
<dbReference type="AlphaFoldDB" id="A0AAW1P1W2"/>
<name>A0AAW1P1W2_9CHLO</name>
<protein>
    <submittedName>
        <fullName evidence="1">Uncharacterized protein</fullName>
    </submittedName>
</protein>
<evidence type="ECO:0000313" key="1">
    <source>
        <dbReference type="EMBL" id="KAK9801361.1"/>
    </source>
</evidence>
<proteinExistence type="predicted"/>
<dbReference type="Proteomes" id="UP001465755">
    <property type="component" value="Unassembled WGS sequence"/>
</dbReference>
<keyword evidence="2" id="KW-1185">Reference proteome</keyword>
<organism evidence="1 2">
    <name type="scientific">Symbiochloris irregularis</name>
    <dbReference type="NCBI Taxonomy" id="706552"/>
    <lineage>
        <taxon>Eukaryota</taxon>
        <taxon>Viridiplantae</taxon>
        <taxon>Chlorophyta</taxon>
        <taxon>core chlorophytes</taxon>
        <taxon>Trebouxiophyceae</taxon>
        <taxon>Trebouxiales</taxon>
        <taxon>Trebouxiaceae</taxon>
        <taxon>Symbiochloris</taxon>
    </lineage>
</organism>
<evidence type="ECO:0000313" key="2">
    <source>
        <dbReference type="Proteomes" id="UP001465755"/>
    </source>
</evidence>
<dbReference type="EMBL" id="JALJOQ010000076">
    <property type="protein sequence ID" value="KAK9801361.1"/>
    <property type="molecule type" value="Genomic_DNA"/>
</dbReference>
<gene>
    <name evidence="1" type="ORF">WJX73_000105</name>
</gene>
<accession>A0AAW1P1W2</accession>
<sequence>MSLQARERALVLSGPRIQESHRVRSEAQRVTELGSALLSRVEAKHIQADVWKTQRAVPEYSCHNQSIHSLSK</sequence>